<name>A0A8K0PGL6_9PEZI</name>
<dbReference type="Gene3D" id="2.100.10.50">
    <property type="match status" value="1"/>
</dbReference>
<protein>
    <submittedName>
        <fullName evidence="1">Uncharacterized protein</fullName>
    </submittedName>
</protein>
<dbReference type="Proteomes" id="UP000809789">
    <property type="component" value="Unassembled WGS sequence"/>
</dbReference>
<dbReference type="OrthoDB" id="3938940at2759"/>
<keyword evidence="2" id="KW-1185">Reference proteome</keyword>
<organism evidence="1 2">
    <name type="scientific">Elsinoe batatas</name>
    <dbReference type="NCBI Taxonomy" id="2601811"/>
    <lineage>
        <taxon>Eukaryota</taxon>
        <taxon>Fungi</taxon>
        <taxon>Dikarya</taxon>
        <taxon>Ascomycota</taxon>
        <taxon>Pezizomycotina</taxon>
        <taxon>Dothideomycetes</taxon>
        <taxon>Dothideomycetidae</taxon>
        <taxon>Myriangiales</taxon>
        <taxon>Elsinoaceae</taxon>
        <taxon>Elsinoe</taxon>
    </lineage>
</organism>
<sequence length="182" mass="20607">MPFEPTSMHQTGFQINDVVEDHHDRIQHRRPFTGDFKDFLGSIEVIYTDDSDQPFGTIKEITGQSADLNEGMGGACVWLEGRYATSPSEMVHEIAIDIRNKTQDRNDSLSKGAEGSPRFLDLKRDVNKNEFIRTYGLLKTSREHKYPPSGWSGISNDINTGRGGDYLYIVWRSKECKSSGRS</sequence>
<comment type="caution">
    <text evidence="1">The sequence shown here is derived from an EMBL/GenBank/DDBJ whole genome shotgun (WGS) entry which is preliminary data.</text>
</comment>
<evidence type="ECO:0000313" key="1">
    <source>
        <dbReference type="EMBL" id="KAG8629101.1"/>
    </source>
</evidence>
<gene>
    <name evidence="1" type="ORF">KVT40_002966</name>
</gene>
<evidence type="ECO:0000313" key="2">
    <source>
        <dbReference type="Proteomes" id="UP000809789"/>
    </source>
</evidence>
<dbReference type="EMBL" id="JAESVG020000003">
    <property type="protein sequence ID" value="KAG8629101.1"/>
    <property type="molecule type" value="Genomic_DNA"/>
</dbReference>
<accession>A0A8K0PGL6</accession>
<proteinExistence type="predicted"/>
<dbReference type="AlphaFoldDB" id="A0A8K0PGL6"/>
<reference evidence="1" key="1">
    <citation type="submission" date="2021-07" db="EMBL/GenBank/DDBJ databases">
        <title>Elsinoe batatas strain:CRI-CJ2 Genome sequencing and assembly.</title>
        <authorList>
            <person name="Huang L."/>
        </authorList>
    </citation>
    <scope>NUCLEOTIDE SEQUENCE</scope>
    <source>
        <strain evidence="1">CRI-CJ2</strain>
    </source>
</reference>